<dbReference type="GO" id="GO:0000981">
    <property type="term" value="F:DNA-binding transcription factor activity, RNA polymerase II-specific"/>
    <property type="evidence" value="ECO:0007669"/>
    <property type="project" value="InterPro"/>
</dbReference>
<name>A0A2Z6MYQ9_TRISU</name>
<dbReference type="InterPro" id="IPR052579">
    <property type="entry name" value="Zinc_finger_SWIM"/>
</dbReference>
<gene>
    <name evidence="3" type="ORF">TSUD_21980</name>
</gene>
<accession>A0A2Z6MYQ9</accession>
<keyword evidence="4" id="KW-1185">Reference proteome</keyword>
<protein>
    <recommendedName>
        <fullName evidence="2">MULE transposase domain-containing protein</fullName>
    </recommendedName>
</protein>
<dbReference type="EMBL" id="DF973381">
    <property type="protein sequence ID" value="GAU28860.1"/>
    <property type="molecule type" value="Genomic_DNA"/>
</dbReference>
<dbReference type="Pfam" id="PF10551">
    <property type="entry name" value="MULE"/>
    <property type="match status" value="1"/>
</dbReference>
<feature type="compositionally biased region" description="Low complexity" evidence="1">
    <location>
        <begin position="465"/>
        <end position="488"/>
    </location>
</feature>
<dbReference type="PANTHER" id="PTHR31569:SF4">
    <property type="entry name" value="SWIM-TYPE DOMAIN-CONTAINING PROTEIN"/>
    <property type="match status" value="1"/>
</dbReference>
<evidence type="ECO:0000313" key="4">
    <source>
        <dbReference type="Proteomes" id="UP000242715"/>
    </source>
</evidence>
<dbReference type="GO" id="GO:0010106">
    <property type="term" value="P:cellular response to iron ion starvation"/>
    <property type="evidence" value="ECO:0007669"/>
    <property type="project" value="InterPro"/>
</dbReference>
<dbReference type="OrthoDB" id="4327540at2759"/>
<feature type="region of interest" description="Disordered" evidence="1">
    <location>
        <begin position="447"/>
        <end position="488"/>
    </location>
</feature>
<dbReference type="GO" id="GO:0045944">
    <property type="term" value="P:positive regulation of transcription by RNA polymerase II"/>
    <property type="evidence" value="ECO:0007669"/>
    <property type="project" value="InterPro"/>
</dbReference>
<dbReference type="CDD" id="cd22744">
    <property type="entry name" value="OTU"/>
    <property type="match status" value="1"/>
</dbReference>
<feature type="domain" description="MULE transposase" evidence="2">
    <location>
        <begin position="199"/>
        <end position="283"/>
    </location>
</feature>
<dbReference type="Proteomes" id="UP000242715">
    <property type="component" value="Unassembled WGS sequence"/>
</dbReference>
<reference evidence="4" key="1">
    <citation type="journal article" date="2017" name="Front. Plant Sci.">
        <title>Climate Clever Clovers: New Paradigm to Reduce the Environmental Footprint of Ruminants by Breeding Low Methanogenic Forages Utilizing Haplotype Variation.</title>
        <authorList>
            <person name="Kaur P."/>
            <person name="Appels R."/>
            <person name="Bayer P.E."/>
            <person name="Keeble-Gagnere G."/>
            <person name="Wang J."/>
            <person name="Hirakawa H."/>
            <person name="Shirasawa K."/>
            <person name="Vercoe P."/>
            <person name="Stefanova K."/>
            <person name="Durmic Z."/>
            <person name="Nichols P."/>
            <person name="Revell C."/>
            <person name="Isobe S.N."/>
            <person name="Edwards D."/>
            <person name="Erskine W."/>
        </authorList>
    </citation>
    <scope>NUCLEOTIDE SEQUENCE [LARGE SCALE GENOMIC DNA]</scope>
    <source>
        <strain evidence="4">cv. Daliak</strain>
    </source>
</reference>
<evidence type="ECO:0000256" key="1">
    <source>
        <dbReference type="SAM" id="MobiDB-lite"/>
    </source>
</evidence>
<organism evidence="3 4">
    <name type="scientific">Trifolium subterraneum</name>
    <name type="common">Subterranean clover</name>
    <dbReference type="NCBI Taxonomy" id="3900"/>
    <lineage>
        <taxon>Eukaryota</taxon>
        <taxon>Viridiplantae</taxon>
        <taxon>Streptophyta</taxon>
        <taxon>Embryophyta</taxon>
        <taxon>Tracheophyta</taxon>
        <taxon>Spermatophyta</taxon>
        <taxon>Magnoliopsida</taxon>
        <taxon>eudicotyledons</taxon>
        <taxon>Gunneridae</taxon>
        <taxon>Pentapetalae</taxon>
        <taxon>rosids</taxon>
        <taxon>fabids</taxon>
        <taxon>Fabales</taxon>
        <taxon>Fabaceae</taxon>
        <taxon>Papilionoideae</taxon>
        <taxon>50 kb inversion clade</taxon>
        <taxon>NPAAA clade</taxon>
        <taxon>Hologalegina</taxon>
        <taxon>IRL clade</taxon>
        <taxon>Trifolieae</taxon>
        <taxon>Trifolium</taxon>
    </lineage>
</organism>
<evidence type="ECO:0000259" key="2">
    <source>
        <dbReference type="Pfam" id="PF10551"/>
    </source>
</evidence>
<evidence type="ECO:0000313" key="3">
    <source>
        <dbReference type="EMBL" id="GAU28860.1"/>
    </source>
</evidence>
<dbReference type="AlphaFoldDB" id="A0A2Z6MYQ9"/>
<sequence length="727" mass="82823">MEDEPPRPLDIVPVPVQPPPISIDTGNHFATEAKEESKEVLIECARKVAEKLKFTIIIRRSDNGGDKSRKPFFVLQCERSGKYVPPTKKLKSDCTGTRKCGCPFRLRGYYAKETKLWHMTVVNDIHNHELHTELEGHLVACRLKPEEKVLLDEMTKNLVPPRNIISTLKDRDPKNTMSSKQVYNARYRSVSLLNSFPTVLLMDSTYKTNKYNMPLFEIVGFTSIETTYNVGFAWLTNEKEDNFIWALQQLRSLVSNEGSLPKVILTDRDRTLMNVVAQVFPSSAALGWEAIHQMLGIQFTEVQTQFGQSMSIEEHIYRDVKLYSLLAFKVSRAALDYIYQEAKRVDNVGMDSKKCGCLMRVNYRLPCTCLIAKKLRHNQPIRLDEVYNHWKMLCFNNQEGGGDVQDDYSCTAEWEAIKERLKTSDEGMKNEIRDQLRLIAYPESTSLKSPVQDAKSKGAKKKKAATQASQSNPSKSSQSKASLPQASSSTVSKAPVIGNFTPTLSQIVELDHMPKCMHPFIEDIVNVEGDGYCGFRAIALATRNNEADFELVRLNMQREMTLHRSMYVSMFDGEDCWKYIYDALFLGPRQRTSLRKTVAPKDKWFTFSDMGHIVATIFERVVVQLSKHGFGACETFFPLRGYPPPNPSSKVICIGALPNHYVLVKLKEGCPIPKTNAQWKRHSAEHTKDWETYFMDRQKQFEELMSIERGDNPTVGVGSKDNPMTIE</sequence>
<dbReference type="InterPro" id="IPR018289">
    <property type="entry name" value="MULE_transposase_dom"/>
</dbReference>
<dbReference type="PANTHER" id="PTHR31569">
    <property type="entry name" value="SWIM-TYPE DOMAIN-CONTAINING PROTEIN"/>
    <property type="match status" value="1"/>
</dbReference>
<dbReference type="Pfam" id="PF08731">
    <property type="entry name" value="AFT"/>
    <property type="match status" value="1"/>
</dbReference>
<dbReference type="InterPro" id="IPR014842">
    <property type="entry name" value="AFT"/>
</dbReference>
<proteinExistence type="predicted"/>